<dbReference type="Gene3D" id="3.40.50.2300">
    <property type="match status" value="1"/>
</dbReference>
<evidence type="ECO:0000259" key="6">
    <source>
        <dbReference type="PROSITE" id="PS50112"/>
    </source>
</evidence>
<feature type="domain" description="PAS" evidence="6">
    <location>
        <begin position="99"/>
        <end position="150"/>
    </location>
</feature>
<dbReference type="SMART" id="SM00387">
    <property type="entry name" value="HATPase_c"/>
    <property type="match status" value="1"/>
</dbReference>
<dbReference type="Gene3D" id="3.30.450.20">
    <property type="entry name" value="PAS domain"/>
    <property type="match status" value="1"/>
</dbReference>
<keyword evidence="8" id="KW-1185">Reference proteome</keyword>
<dbReference type="InterPro" id="IPR004358">
    <property type="entry name" value="Sig_transdc_His_kin-like_C"/>
</dbReference>
<dbReference type="InterPro" id="IPR036890">
    <property type="entry name" value="HATPase_C_sf"/>
</dbReference>
<dbReference type="Pfam" id="PF13188">
    <property type="entry name" value="PAS_8"/>
    <property type="match status" value="1"/>
</dbReference>
<evidence type="ECO:0000259" key="5">
    <source>
        <dbReference type="PROSITE" id="PS50110"/>
    </source>
</evidence>
<feature type="domain" description="Response regulatory" evidence="5">
    <location>
        <begin position="450"/>
        <end position="565"/>
    </location>
</feature>
<dbReference type="PROSITE" id="PS50109">
    <property type="entry name" value="HIS_KIN"/>
    <property type="match status" value="1"/>
</dbReference>
<dbReference type="AlphaFoldDB" id="A0A8B2NS85"/>
<evidence type="ECO:0000313" key="7">
    <source>
        <dbReference type="EMBL" id="RAI03087.1"/>
    </source>
</evidence>
<keyword evidence="3" id="KW-0597">Phosphoprotein</keyword>
<proteinExistence type="predicted"/>
<dbReference type="InterPro" id="IPR035965">
    <property type="entry name" value="PAS-like_dom_sf"/>
</dbReference>
<dbReference type="GO" id="GO:0004673">
    <property type="term" value="F:protein histidine kinase activity"/>
    <property type="evidence" value="ECO:0007669"/>
    <property type="project" value="UniProtKB-EC"/>
</dbReference>
<dbReference type="Pfam" id="PF02518">
    <property type="entry name" value="HATPase_c"/>
    <property type="match status" value="1"/>
</dbReference>
<organism evidence="7 8">
    <name type="scientific">Acuticoccus sediminis</name>
    <dbReference type="NCBI Taxonomy" id="2184697"/>
    <lineage>
        <taxon>Bacteria</taxon>
        <taxon>Pseudomonadati</taxon>
        <taxon>Pseudomonadota</taxon>
        <taxon>Alphaproteobacteria</taxon>
        <taxon>Hyphomicrobiales</taxon>
        <taxon>Amorphaceae</taxon>
        <taxon>Acuticoccus</taxon>
    </lineage>
</organism>
<dbReference type="EC" id="2.7.13.3" evidence="2"/>
<comment type="catalytic activity">
    <reaction evidence="1">
        <text>ATP + protein L-histidine = ADP + protein N-phospho-L-histidine.</text>
        <dbReference type="EC" id="2.7.13.3"/>
    </reaction>
</comment>
<dbReference type="CDD" id="cd00156">
    <property type="entry name" value="REC"/>
    <property type="match status" value="1"/>
</dbReference>
<evidence type="ECO:0000313" key="8">
    <source>
        <dbReference type="Proteomes" id="UP000249590"/>
    </source>
</evidence>
<dbReference type="PANTHER" id="PTHR43065:SF42">
    <property type="entry name" value="TWO-COMPONENT SENSOR PPRA"/>
    <property type="match status" value="1"/>
</dbReference>
<dbReference type="Gene3D" id="1.10.287.130">
    <property type="match status" value="1"/>
</dbReference>
<evidence type="ECO:0000256" key="2">
    <source>
        <dbReference type="ARBA" id="ARBA00012438"/>
    </source>
</evidence>
<feature type="domain" description="Histidine kinase" evidence="4">
    <location>
        <begin position="216"/>
        <end position="432"/>
    </location>
</feature>
<evidence type="ECO:0000256" key="1">
    <source>
        <dbReference type="ARBA" id="ARBA00000085"/>
    </source>
</evidence>
<dbReference type="SUPFAM" id="SSF55785">
    <property type="entry name" value="PYP-like sensor domain (PAS domain)"/>
    <property type="match status" value="1"/>
</dbReference>
<name>A0A8B2NS85_9HYPH</name>
<dbReference type="GO" id="GO:0000160">
    <property type="term" value="P:phosphorelay signal transduction system"/>
    <property type="evidence" value="ECO:0007669"/>
    <property type="project" value="InterPro"/>
</dbReference>
<dbReference type="InterPro" id="IPR005467">
    <property type="entry name" value="His_kinase_dom"/>
</dbReference>
<dbReference type="PROSITE" id="PS50112">
    <property type="entry name" value="PAS"/>
    <property type="match status" value="1"/>
</dbReference>
<dbReference type="PRINTS" id="PR00344">
    <property type="entry name" value="BCTRLSENSOR"/>
</dbReference>
<sequence>MDAAARPLAAIVVDDLLAARSALRDEDVLLVTAADFDGTAWPNWLVRRARHFPVVALADPSAGVAFPDGAAVVADEAALAAALPLLARHSELLHRARLEIRGLSQVFDTIPDAVIVLDKDGGVRRANAAARTMFADADDDMTGENMAFSVGPDGTGEIEFFREGLPRVGEIRLAEIEWAKAAATLALVRDVTTAADLQARLAQSQKSDAIRLMAGGIAHEFNNMLLVAMTNLYFLRSHLNGGEPELLLDKVDNVVERARALASQILVLSQSHTSRTVEVDLGELVRDHMPVLRSGVRREIDVIINLSRRPLPVVVDQEEIRQVLTNLVLNAMHVTNAGGRITVETGTARGSPGGLAEGEWSTLTVTDSGAGMPSEVLPLIFDPFYTTKPVGEGRGLGLSVSRSYVRKAGGTIIAESEEGKGSVFTVYLPLAEPIVLRQDSNGAANGEATHVLLLEDDSDVALVLRKALERDGYRVTSRGNGLDGKDLIEEDPSIGLVVSDVVMPHLGGNDLAQWLMYARPSMKVLLITGYSDRVDWLEAIKDEAHDYLIKPFPPAKFLSTVRQLLRV</sequence>
<dbReference type="InterPro" id="IPR000014">
    <property type="entry name" value="PAS"/>
</dbReference>
<dbReference type="PROSITE" id="PS50110">
    <property type="entry name" value="RESPONSE_REGULATORY"/>
    <property type="match status" value="1"/>
</dbReference>
<protein>
    <recommendedName>
        <fullName evidence="2">histidine kinase</fullName>
        <ecNumber evidence="2">2.7.13.3</ecNumber>
    </recommendedName>
</protein>
<reference evidence="7 8" key="1">
    <citation type="submission" date="2018-05" db="EMBL/GenBank/DDBJ databases">
        <title>Acuticoccus sediminis sp. nov., isolated from deep-sea sediment of Indian Ocean.</title>
        <authorList>
            <person name="Liu X."/>
            <person name="Lai Q."/>
            <person name="Du Y."/>
            <person name="Sun F."/>
            <person name="Zhang X."/>
            <person name="Wang S."/>
            <person name="Shao Z."/>
        </authorList>
    </citation>
    <scope>NUCLEOTIDE SEQUENCE [LARGE SCALE GENOMIC DNA]</scope>
    <source>
        <strain evidence="7 8">PTG4-2</strain>
    </source>
</reference>
<evidence type="ECO:0000256" key="3">
    <source>
        <dbReference type="PROSITE-ProRule" id="PRU00169"/>
    </source>
</evidence>
<dbReference type="InterPro" id="IPR011006">
    <property type="entry name" value="CheY-like_superfamily"/>
</dbReference>
<dbReference type="SUPFAM" id="SSF55874">
    <property type="entry name" value="ATPase domain of HSP90 chaperone/DNA topoisomerase II/histidine kinase"/>
    <property type="match status" value="1"/>
</dbReference>
<dbReference type="SMART" id="SM00448">
    <property type="entry name" value="REC"/>
    <property type="match status" value="1"/>
</dbReference>
<dbReference type="InterPro" id="IPR003594">
    <property type="entry name" value="HATPase_dom"/>
</dbReference>
<feature type="modified residue" description="4-aspartylphosphate" evidence="3">
    <location>
        <position position="500"/>
    </location>
</feature>
<evidence type="ECO:0000259" key="4">
    <source>
        <dbReference type="PROSITE" id="PS50109"/>
    </source>
</evidence>
<dbReference type="Gene3D" id="3.30.565.10">
    <property type="entry name" value="Histidine kinase-like ATPase, C-terminal domain"/>
    <property type="match status" value="1"/>
</dbReference>
<dbReference type="Pfam" id="PF00072">
    <property type="entry name" value="Response_reg"/>
    <property type="match status" value="1"/>
</dbReference>
<gene>
    <name evidence="7" type="ORF">DLJ53_00690</name>
</gene>
<dbReference type="EMBL" id="QHHQ01000001">
    <property type="protein sequence ID" value="RAI03087.1"/>
    <property type="molecule type" value="Genomic_DNA"/>
</dbReference>
<comment type="caution">
    <text evidence="7">The sequence shown here is derived from an EMBL/GenBank/DDBJ whole genome shotgun (WGS) entry which is preliminary data.</text>
</comment>
<dbReference type="PANTHER" id="PTHR43065">
    <property type="entry name" value="SENSOR HISTIDINE KINASE"/>
    <property type="match status" value="1"/>
</dbReference>
<accession>A0A8B2NS85</accession>
<dbReference type="Proteomes" id="UP000249590">
    <property type="component" value="Unassembled WGS sequence"/>
</dbReference>
<dbReference type="InterPro" id="IPR001789">
    <property type="entry name" value="Sig_transdc_resp-reg_receiver"/>
</dbReference>
<dbReference type="SUPFAM" id="SSF52172">
    <property type="entry name" value="CheY-like"/>
    <property type="match status" value="1"/>
</dbReference>